<sequence>MTEFRSPEAELAAFRRRLLVAALFVTVCFGLLAARFYYLQVVRFDYFHARAEGNRIAVLPVVPNRGVIVDRNGTLLARNYSVLTLEINPARVRNLDATIDALGEIVTIEERDRRRFRRLLLETKYFESVPIRTHLTDEEVARIAVRLYRFPGVEVQARLFRDYPEGASTAHVVGYIGRINERDQQRIEERGETANYRGSEYIGKSGLELSYQRELHGTTGIEQVEINAGGRAVRLMSRTPAIPGNDLQLTLDIGLQQAAEAALGNRRGAVVAIEPATGGVLALASTPSFDPNLFIDGISVAEWRALSDSPEHPLLNRALYSAYPPGSTYKPFIALLGLESGKRQIEQRFNNQGLFTFVGQRYVDRKSRCQHNVDLHGTIVHSCNTYYYQLAHDLGIQAIADFMGQFGFGQRTGIDVPGEATGVLPSPAWKRSRFSSREQQQWYGGETISVGIGQGYNAFTPIQLANGLATLLNGGNLFRPHVVSHIVDSVTGERRLVEPEPIARIPLNPRHVDAIRQAMADVTVTGTAVQAFRDAPYTSGGKTGTAQVFSLRGQRYDADKIPEHLRDHAWYIGFAPAENPTIALAVLVENGGFGGQSAAPVARQVFDYYLLGAPVEAPAQEGDPLLAEELER</sequence>
<dbReference type="Pfam" id="PF03717">
    <property type="entry name" value="PBP_dimer"/>
    <property type="match status" value="1"/>
</dbReference>
<dbReference type="GO" id="GO:0005886">
    <property type="term" value="C:plasma membrane"/>
    <property type="evidence" value="ECO:0007669"/>
    <property type="project" value="UniProtKB-SubCell"/>
</dbReference>
<dbReference type="GO" id="GO:0009252">
    <property type="term" value="P:peptidoglycan biosynthetic process"/>
    <property type="evidence" value="ECO:0007669"/>
    <property type="project" value="UniProtKB-UniRule"/>
</dbReference>
<dbReference type="Gene3D" id="3.40.710.10">
    <property type="entry name" value="DD-peptidase/beta-lactamase superfamily"/>
    <property type="match status" value="1"/>
</dbReference>
<comment type="caution">
    <text evidence="17">The sequence shown here is derived from an EMBL/GenBank/DDBJ whole genome shotgun (WGS) entry which is preliminary data.</text>
</comment>
<comment type="function">
    <text evidence="14">Catalyzes cross-linking of the peptidoglycan cell wall.</text>
</comment>
<dbReference type="RefSeq" id="WP_168986561.1">
    <property type="nucleotide sequence ID" value="NZ_CAWPHM010000308.1"/>
</dbReference>
<evidence type="ECO:0000256" key="6">
    <source>
        <dbReference type="ARBA" id="ARBA00022670"/>
    </source>
</evidence>
<dbReference type="Gene3D" id="3.30.1390.30">
    <property type="entry name" value="Penicillin-binding protein 2a, domain 3"/>
    <property type="match status" value="1"/>
</dbReference>
<dbReference type="SUPFAM" id="SSF56519">
    <property type="entry name" value="Penicillin binding protein dimerisation domain"/>
    <property type="match status" value="1"/>
</dbReference>
<keyword evidence="11 14" id="KW-1133">Transmembrane helix</keyword>
<dbReference type="InterPro" id="IPR005311">
    <property type="entry name" value="PBP_dimer"/>
</dbReference>
<dbReference type="GO" id="GO:0008658">
    <property type="term" value="F:penicillin binding"/>
    <property type="evidence" value="ECO:0007669"/>
    <property type="project" value="InterPro"/>
</dbReference>
<dbReference type="SUPFAM" id="SSF56601">
    <property type="entry name" value="beta-lactamase/transpeptidase-like"/>
    <property type="match status" value="1"/>
</dbReference>
<dbReference type="InterPro" id="IPR012338">
    <property type="entry name" value="Beta-lactam/transpept-like"/>
</dbReference>
<keyword evidence="6 14" id="KW-0645">Protease</keyword>
<keyword evidence="10 14" id="KW-0573">Peptidoglycan synthesis</keyword>
<dbReference type="AlphaFoldDB" id="A0A972F8E1"/>
<feature type="domain" description="Penicillin-binding protein transpeptidase" evidence="15">
    <location>
        <begin position="268"/>
        <end position="606"/>
    </location>
</feature>
<evidence type="ECO:0000256" key="1">
    <source>
        <dbReference type="ARBA" id="ARBA00004167"/>
    </source>
</evidence>
<dbReference type="GO" id="GO:0008360">
    <property type="term" value="P:regulation of cell shape"/>
    <property type="evidence" value="ECO:0007669"/>
    <property type="project" value="UniProtKB-KW"/>
</dbReference>
<evidence type="ECO:0000256" key="13">
    <source>
        <dbReference type="ARBA" id="ARBA00023316"/>
    </source>
</evidence>
<keyword evidence="8 14" id="KW-0378">Hydrolase</keyword>
<keyword evidence="13 14" id="KW-0961">Cell wall biogenesis/degradation</keyword>
<evidence type="ECO:0000256" key="14">
    <source>
        <dbReference type="HAMAP-Rule" id="MF_02081"/>
    </source>
</evidence>
<comment type="caution">
    <text evidence="14">Lacks conserved residue(s) required for the propagation of feature annotation.</text>
</comment>
<evidence type="ECO:0000256" key="10">
    <source>
        <dbReference type="ARBA" id="ARBA00022984"/>
    </source>
</evidence>
<dbReference type="HAMAP" id="MF_02081">
    <property type="entry name" value="MrdA_transpept"/>
    <property type="match status" value="1"/>
</dbReference>
<evidence type="ECO:0000259" key="15">
    <source>
        <dbReference type="Pfam" id="PF00905"/>
    </source>
</evidence>
<keyword evidence="4 14" id="KW-0997">Cell inner membrane</keyword>
<evidence type="ECO:0000256" key="3">
    <source>
        <dbReference type="ARBA" id="ARBA00022475"/>
    </source>
</evidence>
<comment type="catalytic activity">
    <reaction evidence="14">
        <text>Preferential cleavage: (Ac)2-L-Lys-D-Ala-|-D-Ala. Also transpeptidation of peptidyl-alanyl moieties that are N-acyl substituents of D-alanine.</text>
        <dbReference type="EC" id="3.4.16.4"/>
    </reaction>
</comment>
<evidence type="ECO:0000256" key="7">
    <source>
        <dbReference type="ARBA" id="ARBA00022692"/>
    </source>
</evidence>
<keyword evidence="5 14" id="KW-0121">Carboxypeptidase</keyword>
<dbReference type="PANTHER" id="PTHR30627:SF2">
    <property type="entry name" value="PEPTIDOGLYCAN D,D-TRANSPEPTIDASE MRDA"/>
    <property type="match status" value="1"/>
</dbReference>
<feature type="active site" description="Acyl-ester intermediate" evidence="14">
    <location>
        <position position="327"/>
    </location>
</feature>
<dbReference type="InterPro" id="IPR036138">
    <property type="entry name" value="PBP_dimer_sf"/>
</dbReference>
<feature type="domain" description="Penicillin-binding protein dimerisation" evidence="16">
    <location>
        <begin position="61"/>
        <end position="234"/>
    </location>
</feature>
<dbReference type="EC" id="3.4.16.4" evidence="14"/>
<dbReference type="GO" id="GO:0009002">
    <property type="term" value="F:serine-type D-Ala-D-Ala carboxypeptidase activity"/>
    <property type="evidence" value="ECO:0007669"/>
    <property type="project" value="UniProtKB-UniRule"/>
</dbReference>
<dbReference type="GO" id="GO:0071555">
    <property type="term" value="P:cell wall organization"/>
    <property type="evidence" value="ECO:0007669"/>
    <property type="project" value="UniProtKB-KW"/>
</dbReference>
<proteinExistence type="inferred from homology"/>
<keyword evidence="3 14" id="KW-1003">Cell membrane</keyword>
<dbReference type="PANTHER" id="PTHR30627">
    <property type="entry name" value="PEPTIDOGLYCAN D,D-TRANSPEPTIDASE"/>
    <property type="match status" value="1"/>
</dbReference>
<keyword evidence="9 14" id="KW-0133">Cell shape</keyword>
<evidence type="ECO:0000256" key="11">
    <source>
        <dbReference type="ARBA" id="ARBA00022989"/>
    </source>
</evidence>
<keyword evidence="18" id="KW-1185">Reference proteome</keyword>
<dbReference type="EMBL" id="WTVM01000007">
    <property type="protein sequence ID" value="NMG01769.1"/>
    <property type="molecule type" value="Genomic_DNA"/>
</dbReference>
<dbReference type="InterPro" id="IPR050515">
    <property type="entry name" value="Beta-lactam/transpept"/>
</dbReference>
<evidence type="ECO:0000256" key="4">
    <source>
        <dbReference type="ARBA" id="ARBA00022519"/>
    </source>
</evidence>
<name>A0A972F8E1_9RHOO</name>
<dbReference type="InterPro" id="IPR017790">
    <property type="entry name" value="Penicillin-binding_protein_2"/>
</dbReference>
<comment type="pathway">
    <text evidence="14">Cell wall biogenesis; peptidoglycan biosynthesis.</text>
</comment>
<reference evidence="17" key="1">
    <citation type="submission" date="2019-12" db="EMBL/GenBank/DDBJ databases">
        <title>Comparative genomics gives insights into the taxonomy of the Azoarcus-Aromatoleum group and reveals separate origins of nif in the plant-associated Azoarcus and non-plant-associated Aromatoleum sub-groups.</title>
        <authorList>
            <person name="Lafos M."/>
            <person name="Maluk M."/>
            <person name="Batista M."/>
            <person name="Junghare M."/>
            <person name="Carmona M."/>
            <person name="Faoro H."/>
            <person name="Cruz L.M."/>
            <person name="Battistoni F."/>
            <person name="De Souza E."/>
            <person name="Pedrosa F."/>
            <person name="Chen W.-M."/>
            <person name="Poole P.S."/>
            <person name="Dixon R.A."/>
            <person name="James E.K."/>
        </authorList>
    </citation>
    <scope>NUCLEOTIDE SEQUENCE</scope>
    <source>
        <strain evidence="17">NSC3</strain>
    </source>
</reference>
<dbReference type="Pfam" id="PF00905">
    <property type="entry name" value="Transpeptidase"/>
    <property type="match status" value="1"/>
</dbReference>
<dbReference type="GO" id="GO:0006508">
    <property type="term" value="P:proteolysis"/>
    <property type="evidence" value="ECO:0007669"/>
    <property type="project" value="UniProtKB-KW"/>
</dbReference>
<evidence type="ECO:0000256" key="8">
    <source>
        <dbReference type="ARBA" id="ARBA00022801"/>
    </source>
</evidence>
<keyword evidence="7 14" id="KW-0812">Transmembrane</keyword>
<dbReference type="GO" id="GO:0071972">
    <property type="term" value="F:peptidoglycan L,D-transpeptidase activity"/>
    <property type="evidence" value="ECO:0007669"/>
    <property type="project" value="TreeGrafter"/>
</dbReference>
<evidence type="ECO:0000256" key="12">
    <source>
        <dbReference type="ARBA" id="ARBA00023136"/>
    </source>
</evidence>
<dbReference type="Gene3D" id="3.90.1310.10">
    <property type="entry name" value="Penicillin-binding protein 2a (Domain 2)"/>
    <property type="match status" value="1"/>
</dbReference>
<organism evidence="17 18">
    <name type="scientific">Azoarcus taiwanensis</name>
    <dbReference type="NCBI Taxonomy" id="666964"/>
    <lineage>
        <taxon>Bacteria</taxon>
        <taxon>Pseudomonadati</taxon>
        <taxon>Pseudomonadota</taxon>
        <taxon>Betaproteobacteria</taxon>
        <taxon>Rhodocyclales</taxon>
        <taxon>Zoogloeaceae</taxon>
        <taxon>Azoarcus</taxon>
    </lineage>
</organism>
<dbReference type="InterPro" id="IPR001460">
    <property type="entry name" value="PCN-bd_Tpept"/>
</dbReference>
<gene>
    <name evidence="14 17" type="primary">mrdA</name>
    <name evidence="17" type="ORF">GPA21_02115</name>
</gene>
<evidence type="ECO:0000259" key="16">
    <source>
        <dbReference type="Pfam" id="PF03717"/>
    </source>
</evidence>
<dbReference type="NCBIfam" id="TIGR03423">
    <property type="entry name" value="pbp2_mrdA"/>
    <property type="match status" value="1"/>
</dbReference>
<evidence type="ECO:0000256" key="2">
    <source>
        <dbReference type="ARBA" id="ARBA00004236"/>
    </source>
</evidence>
<evidence type="ECO:0000256" key="5">
    <source>
        <dbReference type="ARBA" id="ARBA00022645"/>
    </source>
</evidence>
<comment type="subcellular location">
    <subcellularLocation>
        <location evidence="2">Cell membrane</location>
    </subcellularLocation>
    <subcellularLocation>
        <location evidence="1">Membrane</location>
        <topology evidence="1">Single-pass membrane protein</topology>
    </subcellularLocation>
</comment>
<evidence type="ECO:0000313" key="17">
    <source>
        <dbReference type="EMBL" id="NMG01769.1"/>
    </source>
</evidence>
<comment type="similarity">
    <text evidence="14">Belongs to the transpeptidase family. MrdA subfamily.</text>
</comment>
<dbReference type="Proteomes" id="UP000599523">
    <property type="component" value="Unassembled WGS sequence"/>
</dbReference>
<accession>A0A972F8E1</accession>
<evidence type="ECO:0000313" key="18">
    <source>
        <dbReference type="Proteomes" id="UP000599523"/>
    </source>
</evidence>
<evidence type="ECO:0000256" key="9">
    <source>
        <dbReference type="ARBA" id="ARBA00022960"/>
    </source>
</evidence>
<keyword evidence="12 14" id="KW-0472">Membrane</keyword>
<protein>
    <recommendedName>
        <fullName evidence="14">Peptidoglycan D,D-transpeptidase MrdA</fullName>
        <ecNumber evidence="14">3.4.16.4</ecNumber>
    </recommendedName>
    <alternativeName>
        <fullName evidence="14">Penicillin-binding protein 2</fullName>
        <shortName evidence="14">PBP-2</shortName>
    </alternativeName>
</protein>